<dbReference type="PROSITE" id="PS51257">
    <property type="entry name" value="PROKAR_LIPOPROTEIN"/>
    <property type="match status" value="1"/>
</dbReference>
<name>A0A370GF08_9COXI</name>
<sequence>MQKKLLIALCSLFACSLSYADTCPSVQDIKTNKLHGWKAYDSDEDTQLPPKRLAIFKKEVTQFVLAELGNEHNKNNTMRCYYSDSNGSHLETYLAKDHFSLSKSKSYWYQVSGSMHCAAGVDKCKFNPYVLSQNQLARK</sequence>
<organism evidence="2 3">
    <name type="scientific">Aquicella lusitana</name>
    <dbReference type="NCBI Taxonomy" id="254246"/>
    <lineage>
        <taxon>Bacteria</taxon>
        <taxon>Pseudomonadati</taxon>
        <taxon>Pseudomonadota</taxon>
        <taxon>Gammaproteobacteria</taxon>
        <taxon>Legionellales</taxon>
        <taxon>Coxiellaceae</taxon>
        <taxon>Aquicella</taxon>
    </lineage>
</organism>
<feature type="chain" id="PRO_5016984715" evidence="1">
    <location>
        <begin position="21"/>
        <end position="139"/>
    </location>
</feature>
<accession>A0A370GF08</accession>
<comment type="caution">
    <text evidence="2">The sequence shown here is derived from an EMBL/GenBank/DDBJ whole genome shotgun (WGS) entry which is preliminary data.</text>
</comment>
<dbReference type="AlphaFoldDB" id="A0A370GF08"/>
<keyword evidence="3" id="KW-1185">Reference proteome</keyword>
<feature type="signal peptide" evidence="1">
    <location>
        <begin position="1"/>
        <end position="20"/>
    </location>
</feature>
<protein>
    <submittedName>
        <fullName evidence="2">Uncharacterized protein DUF3757</fullName>
    </submittedName>
</protein>
<dbReference type="EMBL" id="QQAX01000015">
    <property type="protein sequence ID" value="RDI42398.1"/>
    <property type="molecule type" value="Genomic_DNA"/>
</dbReference>
<evidence type="ECO:0000313" key="2">
    <source>
        <dbReference type="EMBL" id="RDI42398.1"/>
    </source>
</evidence>
<dbReference type="Proteomes" id="UP000254720">
    <property type="component" value="Unassembled WGS sequence"/>
</dbReference>
<proteinExistence type="predicted"/>
<keyword evidence="1" id="KW-0732">Signal</keyword>
<dbReference type="RefSeq" id="WP_114834667.1">
    <property type="nucleotide sequence ID" value="NZ_LR699114.1"/>
</dbReference>
<reference evidence="2 3" key="1">
    <citation type="submission" date="2018-07" db="EMBL/GenBank/DDBJ databases">
        <title>Genomic Encyclopedia of Type Strains, Phase IV (KMG-IV): sequencing the most valuable type-strain genomes for metagenomic binning, comparative biology and taxonomic classification.</title>
        <authorList>
            <person name="Goeker M."/>
        </authorList>
    </citation>
    <scope>NUCLEOTIDE SEQUENCE [LARGE SCALE GENOMIC DNA]</scope>
    <source>
        <strain evidence="2 3">DSM 16500</strain>
    </source>
</reference>
<evidence type="ECO:0000256" key="1">
    <source>
        <dbReference type="SAM" id="SignalP"/>
    </source>
</evidence>
<evidence type="ECO:0000313" key="3">
    <source>
        <dbReference type="Proteomes" id="UP000254720"/>
    </source>
</evidence>
<gene>
    <name evidence="2" type="ORF">C8D86_1151</name>
</gene>
<dbReference type="OrthoDB" id="9944382at2"/>